<evidence type="ECO:0000313" key="3">
    <source>
        <dbReference type="EMBL" id="CAE7199827.1"/>
    </source>
</evidence>
<feature type="region of interest" description="Disordered" evidence="1">
    <location>
        <begin position="450"/>
        <end position="477"/>
    </location>
</feature>
<name>A0A812J8Z8_SYMPI</name>
<feature type="region of interest" description="Disordered" evidence="1">
    <location>
        <begin position="292"/>
        <end position="333"/>
    </location>
</feature>
<accession>A0A812J8Z8</accession>
<feature type="domain" description="STIL N-terminal" evidence="2">
    <location>
        <begin position="45"/>
        <end position="135"/>
    </location>
</feature>
<dbReference type="AlphaFoldDB" id="A0A812J8Z8"/>
<reference evidence="3" key="1">
    <citation type="submission" date="2021-02" db="EMBL/GenBank/DDBJ databases">
        <authorList>
            <person name="Dougan E. K."/>
            <person name="Rhodes N."/>
            <person name="Thang M."/>
            <person name="Chan C."/>
        </authorList>
    </citation>
    <scope>NUCLEOTIDE SEQUENCE</scope>
</reference>
<feature type="compositionally biased region" description="Low complexity" evidence="1">
    <location>
        <begin position="315"/>
        <end position="326"/>
    </location>
</feature>
<dbReference type="Pfam" id="PF15253">
    <property type="entry name" value="STIL_N"/>
    <property type="match status" value="1"/>
</dbReference>
<proteinExistence type="predicted"/>
<dbReference type="InterPro" id="IPR057731">
    <property type="entry name" value="STIL_N"/>
</dbReference>
<feature type="region of interest" description="Disordered" evidence="1">
    <location>
        <begin position="213"/>
        <end position="267"/>
    </location>
</feature>
<evidence type="ECO:0000259" key="2">
    <source>
        <dbReference type="Pfam" id="PF15253"/>
    </source>
</evidence>
<sequence length="529" mass="57138">MQRKVKLRLASLYPNWVFYAKDLDSPLRTLQTPLLQALLVPDPGGCMGFGFLTLDQGRRLLCLLEDEALAQEVPLVGIWVDLRHESQEESRSPASSAAVWAAAAHFVQRRQVREKVWVDTSTFLVMSVTQQRTTPSGSSSTKLLFSEFRYEEAPDEGLHLASVDFEVGQAGPEDLGQSLDLTYLDTFTADLVDLAKIAGGAATSMEVLRSRAPELPERTPSPSHQSEAEPQGLAREELRTSVASLETLGNGRPEEPRSQPRPAAEDCRSCGASYVGEAAFCSHCGLRRPLPSPPDAPPQTHLWKGTSSPRKGRISSAPAAHPSTPSWRSEASESEGVSLRHIVGQQQQQLGLLQSQLQSVQQLLTHLVTKGYPQPTTLDVPKADVAVNAALDEVQVSVAHVQTSPRSTVSIGLQASVSMQEAAVNTVSAKPEQPKQKPPLESVQAAIRDSADTAGGASPRCLPEAQPPTIRGQLEPSWNPMVGVPRILCPSDLSMLGSDDEVDAELSDDGSIDLMVGDLTLEPVYFHHS</sequence>
<feature type="compositionally biased region" description="Basic and acidic residues" evidence="1">
    <location>
        <begin position="252"/>
        <end position="267"/>
    </location>
</feature>
<dbReference type="EMBL" id="CAJNIZ010001807">
    <property type="protein sequence ID" value="CAE7199827.1"/>
    <property type="molecule type" value="Genomic_DNA"/>
</dbReference>
<dbReference type="OrthoDB" id="445132at2759"/>
<dbReference type="Proteomes" id="UP000649617">
    <property type="component" value="Unassembled WGS sequence"/>
</dbReference>
<evidence type="ECO:0000313" key="4">
    <source>
        <dbReference type="Proteomes" id="UP000649617"/>
    </source>
</evidence>
<comment type="caution">
    <text evidence="3">The sequence shown here is derived from an EMBL/GenBank/DDBJ whole genome shotgun (WGS) entry which is preliminary data.</text>
</comment>
<keyword evidence="4" id="KW-1185">Reference proteome</keyword>
<evidence type="ECO:0000256" key="1">
    <source>
        <dbReference type="SAM" id="MobiDB-lite"/>
    </source>
</evidence>
<gene>
    <name evidence="3" type="primary">STIL</name>
    <name evidence="3" type="ORF">SPIL2461_LOCUS1759</name>
</gene>
<organism evidence="3 4">
    <name type="scientific">Symbiodinium pilosum</name>
    <name type="common">Dinoflagellate</name>
    <dbReference type="NCBI Taxonomy" id="2952"/>
    <lineage>
        <taxon>Eukaryota</taxon>
        <taxon>Sar</taxon>
        <taxon>Alveolata</taxon>
        <taxon>Dinophyceae</taxon>
        <taxon>Suessiales</taxon>
        <taxon>Symbiodiniaceae</taxon>
        <taxon>Symbiodinium</taxon>
    </lineage>
</organism>
<protein>
    <submittedName>
        <fullName evidence="3">STIL protein</fullName>
    </submittedName>
</protein>